<gene>
    <name evidence="2" type="ordered locus">Ctha_0477</name>
</gene>
<keyword evidence="1" id="KW-0812">Transmembrane</keyword>
<dbReference type="Proteomes" id="UP000001208">
    <property type="component" value="Chromosome"/>
</dbReference>
<dbReference type="EMBL" id="CP001100">
    <property type="protein sequence ID" value="ACF12948.1"/>
    <property type="molecule type" value="Genomic_DNA"/>
</dbReference>
<evidence type="ECO:0000313" key="2">
    <source>
        <dbReference type="EMBL" id="ACF12948.1"/>
    </source>
</evidence>
<name>B3QUP2_CHLT3</name>
<reference evidence="2 3" key="1">
    <citation type="submission" date="2008-06" db="EMBL/GenBank/DDBJ databases">
        <title>Complete sequence of Chloroherpeton thalassium ATCC 35110.</title>
        <authorList>
            <consortium name="US DOE Joint Genome Institute"/>
            <person name="Lucas S."/>
            <person name="Copeland A."/>
            <person name="Lapidus A."/>
            <person name="Glavina del Rio T."/>
            <person name="Dalin E."/>
            <person name="Tice H."/>
            <person name="Bruce D."/>
            <person name="Goodwin L."/>
            <person name="Pitluck S."/>
            <person name="Schmutz J."/>
            <person name="Larimer F."/>
            <person name="Land M."/>
            <person name="Hauser L."/>
            <person name="Kyrpides N."/>
            <person name="Mikhailova N."/>
            <person name="Liu Z."/>
            <person name="Li T."/>
            <person name="Zhao F."/>
            <person name="Overmann J."/>
            <person name="Bryant D.A."/>
            <person name="Richardson P."/>
        </authorList>
    </citation>
    <scope>NUCLEOTIDE SEQUENCE [LARGE SCALE GENOMIC DNA]</scope>
    <source>
        <strain evidence="3">ATCC 35110 / GB-78</strain>
    </source>
</reference>
<dbReference type="AlphaFoldDB" id="B3QUP2"/>
<evidence type="ECO:0000313" key="3">
    <source>
        <dbReference type="Proteomes" id="UP000001208"/>
    </source>
</evidence>
<dbReference type="KEGG" id="cts:Ctha_0477"/>
<evidence type="ECO:0000256" key="1">
    <source>
        <dbReference type="SAM" id="Phobius"/>
    </source>
</evidence>
<dbReference type="HOGENOM" id="CLU_2407926_0_0_10"/>
<feature type="transmembrane region" description="Helical" evidence="1">
    <location>
        <begin position="55"/>
        <end position="72"/>
    </location>
</feature>
<keyword evidence="1" id="KW-0472">Membrane</keyword>
<keyword evidence="1" id="KW-1133">Transmembrane helix</keyword>
<accession>B3QUP2</accession>
<proteinExistence type="predicted"/>
<sequence>MKLYARLTDLFLGKDVLWTNANFMNVDCLRLTQQIWGLLFNNFLRSSNYQQIKNNILFFRAIIIFSYILLSFQETPTTNQLNIYESANYTYC</sequence>
<keyword evidence="3" id="KW-1185">Reference proteome</keyword>
<protein>
    <submittedName>
        <fullName evidence="2">Uncharacterized protein</fullName>
    </submittedName>
</protein>
<dbReference type="STRING" id="517418.Ctha_0477"/>
<organism evidence="2 3">
    <name type="scientific">Chloroherpeton thalassium (strain ATCC 35110 / GB-78)</name>
    <dbReference type="NCBI Taxonomy" id="517418"/>
    <lineage>
        <taxon>Bacteria</taxon>
        <taxon>Pseudomonadati</taxon>
        <taxon>Chlorobiota</taxon>
        <taxon>Chlorobiia</taxon>
        <taxon>Chlorobiales</taxon>
        <taxon>Chloroherpetonaceae</taxon>
        <taxon>Chloroherpeton</taxon>
    </lineage>
</organism>